<evidence type="ECO:0000313" key="3">
    <source>
        <dbReference type="Proteomes" id="UP001237501"/>
    </source>
</evidence>
<accession>A0AAW6VK91</accession>
<dbReference type="EMBL" id="JAQTJK010000013">
    <property type="protein sequence ID" value="MDK2042085.1"/>
    <property type="molecule type" value="Genomic_DNA"/>
</dbReference>
<dbReference type="RefSeq" id="WP_152060363.1">
    <property type="nucleotide sequence ID" value="NZ_CABVSN010000028.1"/>
</dbReference>
<name>A0AAW6VK91_9BACT</name>
<dbReference type="Proteomes" id="UP001237501">
    <property type="component" value="Unassembled WGS sequence"/>
</dbReference>
<dbReference type="PANTHER" id="PTHR43236:SF2">
    <property type="entry name" value="BLL0069 PROTEIN"/>
    <property type="match status" value="1"/>
</dbReference>
<feature type="domain" description="IrrE N-terminal-like" evidence="1">
    <location>
        <begin position="93"/>
        <end position="232"/>
    </location>
</feature>
<reference evidence="2" key="2">
    <citation type="submission" date="2023-02" db="EMBL/GenBank/DDBJ databases">
        <authorList>
            <person name="Concha-Toloza M."/>
            <person name="Lopez-Cantillo M."/>
            <person name="Molina-Mora J."/>
            <person name="Collado L."/>
        </authorList>
    </citation>
    <scope>NUCLEOTIDE SEQUENCE</scope>
    <source>
        <strain evidence="2">FR1p153A2</strain>
    </source>
</reference>
<evidence type="ECO:0000259" key="1">
    <source>
        <dbReference type="Pfam" id="PF06114"/>
    </source>
</evidence>
<comment type="caution">
    <text evidence="2">The sequence shown here is derived from an EMBL/GenBank/DDBJ whole genome shotgun (WGS) entry which is preliminary data.</text>
</comment>
<reference evidence="2" key="1">
    <citation type="journal article" date="2023" name="Antibiotics">
        <title>Genomic Characterization of Antibiotic-Resistant Campylobacterales Isolated from Chilean Poultry Meat.</title>
        <authorList>
            <person name="Concha-Toloza M."/>
            <person name="Lopez-Cantillo M."/>
            <person name="Molina-Mora J.A."/>
            <person name="Collado L."/>
        </authorList>
    </citation>
    <scope>NUCLEOTIDE SEQUENCE</scope>
    <source>
        <strain evidence="2">FR1p153A2</strain>
    </source>
</reference>
<dbReference type="AlphaFoldDB" id="A0AAW6VK91"/>
<protein>
    <submittedName>
        <fullName evidence="2">ImmA/IrrE family metallo-endopeptidase</fullName>
    </submittedName>
</protein>
<sequence length="252" mass="29232">MTKLKQIQEQILDTQKLISDTKRIKMFDTQNEILDFIIKQDEILLENLLNDEKKVLLELLNKKIPQNFQTAEELVYDTYGTDYIGQIDPLKIAEKLNIRVVSDYNMIDGIGRSEFKGQETVITYKPTNKYRDKFTVAHELGHIFLHFKKGISYCFVDKADENHSNQIFEAARLSFDNTPQIEEEANVFAGELLIPKKMLGKIVEKIPRGKAIKASIIKEFFAVSNDVTRITLTNYGMFNNGTFVNNLELRRW</sequence>
<organism evidence="2 3">
    <name type="scientific">Aliarcobacter butzleri</name>
    <dbReference type="NCBI Taxonomy" id="28197"/>
    <lineage>
        <taxon>Bacteria</taxon>
        <taxon>Pseudomonadati</taxon>
        <taxon>Campylobacterota</taxon>
        <taxon>Epsilonproteobacteria</taxon>
        <taxon>Campylobacterales</taxon>
        <taxon>Arcobacteraceae</taxon>
        <taxon>Aliarcobacter</taxon>
    </lineage>
</organism>
<gene>
    <name evidence="2" type="ORF">PT517_09905</name>
</gene>
<evidence type="ECO:0000313" key="2">
    <source>
        <dbReference type="EMBL" id="MDK2042085.1"/>
    </source>
</evidence>
<dbReference type="Gene3D" id="1.10.10.2910">
    <property type="match status" value="1"/>
</dbReference>
<dbReference type="Pfam" id="PF06114">
    <property type="entry name" value="Peptidase_M78"/>
    <property type="match status" value="1"/>
</dbReference>
<dbReference type="InterPro" id="IPR010359">
    <property type="entry name" value="IrrE_HExxH"/>
</dbReference>
<dbReference type="PANTHER" id="PTHR43236">
    <property type="entry name" value="ANTITOXIN HIGA1"/>
    <property type="match status" value="1"/>
</dbReference>
<proteinExistence type="predicted"/>
<dbReference type="InterPro" id="IPR052345">
    <property type="entry name" value="Rad_response_metalloprotease"/>
</dbReference>